<accession>A0ABY7MUE6</accession>
<evidence type="ECO:0000313" key="2">
    <source>
        <dbReference type="EMBL" id="WBL81556.1"/>
    </source>
</evidence>
<evidence type="ECO:0000256" key="1">
    <source>
        <dbReference type="SAM" id="SignalP"/>
    </source>
</evidence>
<keyword evidence="3" id="KW-1185">Reference proteome</keyword>
<dbReference type="RefSeq" id="WP_270170303.1">
    <property type="nucleotide sequence ID" value="NZ_CP089391.1"/>
</dbReference>
<dbReference type="Proteomes" id="UP001179614">
    <property type="component" value="Chromosome"/>
</dbReference>
<gene>
    <name evidence="2" type="ORF">I3J27_14455</name>
</gene>
<evidence type="ECO:0000313" key="3">
    <source>
        <dbReference type="Proteomes" id="UP001179614"/>
    </source>
</evidence>
<feature type="signal peptide" evidence="1">
    <location>
        <begin position="1"/>
        <end position="21"/>
    </location>
</feature>
<dbReference type="EMBL" id="CP089391">
    <property type="protein sequence ID" value="WBL81556.1"/>
    <property type="molecule type" value="Genomic_DNA"/>
</dbReference>
<name>A0ABY7MUE6_9BRAD</name>
<sequence length="67" mass="7407">MKRLMLSLATALLVISAAAGALKPHALSRFAQSSMPNIQELQKGRASTLPEQEIEDRSVLFAREWAR</sequence>
<keyword evidence="1" id="KW-0732">Signal</keyword>
<reference evidence="2" key="1">
    <citation type="submission" date="2021-12" db="EMBL/GenBank/DDBJ databases">
        <title>Bradyrhizobium xenonodulans sp. nov.</title>
        <authorList>
            <person name="Claassens R."/>
            <person name="Venter S.N."/>
            <person name="Beukes C.W."/>
            <person name="Stepkowski T."/>
            <person name="Steenkamp E.T."/>
        </authorList>
    </citation>
    <scope>NUCLEOTIDE SEQUENCE</scope>
    <source>
        <strain evidence="2">14AB</strain>
    </source>
</reference>
<proteinExistence type="predicted"/>
<organism evidence="2 3">
    <name type="scientific">Bradyrhizobium xenonodulans</name>
    <dbReference type="NCBI Taxonomy" id="2736875"/>
    <lineage>
        <taxon>Bacteria</taxon>
        <taxon>Pseudomonadati</taxon>
        <taxon>Pseudomonadota</taxon>
        <taxon>Alphaproteobacteria</taxon>
        <taxon>Hyphomicrobiales</taxon>
        <taxon>Nitrobacteraceae</taxon>
        <taxon>Bradyrhizobium</taxon>
    </lineage>
</organism>
<protein>
    <submittedName>
        <fullName evidence="2">Uncharacterized protein</fullName>
    </submittedName>
</protein>
<feature type="chain" id="PRO_5045701312" evidence="1">
    <location>
        <begin position="22"/>
        <end position="67"/>
    </location>
</feature>